<evidence type="ECO:0000313" key="2">
    <source>
        <dbReference type="Proteomes" id="UP000015816"/>
    </source>
</evidence>
<dbReference type="Proteomes" id="UP000015816">
    <property type="component" value="Unassembled WGS sequence"/>
</dbReference>
<accession>T2S7T4</accession>
<protein>
    <submittedName>
        <fullName evidence="1">Uncharacterized protein</fullName>
    </submittedName>
</protein>
<reference evidence="1 2" key="1">
    <citation type="journal article" date="2013" name="Genome Announc.">
        <title>Genome Sequences of Three hpAfrica2 Strains of Helicobacter pylori.</title>
        <authorList>
            <person name="Duncan S.S."/>
            <person name="Bertoli M.T."/>
            <person name="Kersulyte D."/>
            <person name="Valk P.L."/>
            <person name="Tamma S."/>
            <person name="Segal I."/>
            <person name="McClain M.S."/>
            <person name="Cover T.L."/>
            <person name="Berg D.E."/>
        </authorList>
    </citation>
    <scope>NUCLEOTIDE SEQUENCE [LARGE SCALE GENOMIC DNA]</scope>
    <source>
        <strain evidence="1 2">SouthAfrica50</strain>
    </source>
</reference>
<sequence>MRISSLIATGPGVKSNMLKLTFIFLRGFKSDHTKSALKIKPYCLKIAF</sequence>
<gene>
    <name evidence="1" type="ORF">HPSA50_1087</name>
</gene>
<proteinExistence type="predicted"/>
<organism evidence="1 2">
    <name type="scientific">Helicobacter pylori SouthAfrica50</name>
    <dbReference type="NCBI Taxonomy" id="1352357"/>
    <lineage>
        <taxon>Bacteria</taxon>
        <taxon>Pseudomonadati</taxon>
        <taxon>Campylobacterota</taxon>
        <taxon>Epsilonproteobacteria</taxon>
        <taxon>Campylobacterales</taxon>
        <taxon>Helicobacteraceae</taxon>
        <taxon>Helicobacter</taxon>
    </lineage>
</organism>
<evidence type="ECO:0000313" key="1">
    <source>
        <dbReference type="EMBL" id="EQD88766.1"/>
    </source>
</evidence>
<dbReference type="EMBL" id="AVNI01000002">
    <property type="protein sequence ID" value="EQD88766.1"/>
    <property type="molecule type" value="Genomic_DNA"/>
</dbReference>
<dbReference type="PATRIC" id="fig|1352357.3.peg.1055"/>
<dbReference type="AlphaFoldDB" id="T2S7T4"/>
<comment type="caution">
    <text evidence="1">The sequence shown here is derived from an EMBL/GenBank/DDBJ whole genome shotgun (WGS) entry which is preliminary data.</text>
</comment>
<name>T2S7T4_HELPX</name>